<organism evidence="1 2">
    <name type="scientific">Bradyrhizobium aeschynomenes</name>
    <dbReference type="NCBI Taxonomy" id="2734909"/>
    <lineage>
        <taxon>Bacteria</taxon>
        <taxon>Pseudomonadati</taxon>
        <taxon>Pseudomonadota</taxon>
        <taxon>Alphaproteobacteria</taxon>
        <taxon>Hyphomicrobiales</taxon>
        <taxon>Nitrobacteraceae</taxon>
        <taxon>Bradyrhizobium</taxon>
    </lineage>
</organism>
<evidence type="ECO:0000313" key="2">
    <source>
        <dbReference type="Proteomes" id="UP000886476"/>
    </source>
</evidence>
<reference evidence="1" key="1">
    <citation type="submission" date="2020-05" db="EMBL/GenBank/DDBJ databases">
        <title>Nod-independent and nitrogen-fixing Bradyrhizobium aeschynomene sp. nov. isolated from nodules of Aeschynomene indica.</title>
        <authorList>
            <person name="Zhang Z."/>
        </authorList>
    </citation>
    <scope>NUCLEOTIDE SEQUENCE</scope>
    <source>
        <strain evidence="1">83012</strain>
    </source>
</reference>
<gene>
    <name evidence="1" type="ORF">HL667_12845</name>
</gene>
<dbReference type="Proteomes" id="UP000886476">
    <property type="component" value="Unassembled WGS sequence"/>
</dbReference>
<evidence type="ECO:0000313" key="1">
    <source>
        <dbReference type="EMBL" id="NPU65883.1"/>
    </source>
</evidence>
<proteinExistence type="predicted"/>
<comment type="caution">
    <text evidence="1">The sequence shown here is derived from an EMBL/GenBank/DDBJ whole genome shotgun (WGS) entry which is preliminary data.</text>
</comment>
<sequence length="88" mass="9706">MTTSFGDGARTLIRPIALYRRPTAKLPLAEHQNPRYLDKIALTSLLCLDIKATMVMFAQPLGSQLAVMRNFIAILLIVVVPRRIAGDG</sequence>
<name>A0ABX2CCD5_9BRAD</name>
<accession>A0ABX2CCD5</accession>
<dbReference type="RefSeq" id="WP_172110957.1">
    <property type="nucleotide sequence ID" value="NZ_JABFDM010000001.1"/>
</dbReference>
<keyword evidence="2" id="KW-1185">Reference proteome</keyword>
<protein>
    <submittedName>
        <fullName evidence="1">Uncharacterized protein</fullName>
    </submittedName>
</protein>
<dbReference type="EMBL" id="JABFDN010000003">
    <property type="protein sequence ID" value="NPU65883.1"/>
    <property type="molecule type" value="Genomic_DNA"/>
</dbReference>